<dbReference type="GO" id="GO:0006313">
    <property type="term" value="P:DNA transposition"/>
    <property type="evidence" value="ECO:0007669"/>
    <property type="project" value="InterPro"/>
</dbReference>
<evidence type="ECO:0000313" key="5">
    <source>
        <dbReference type="Proteomes" id="UP000246303"/>
    </source>
</evidence>
<evidence type="ECO:0000256" key="1">
    <source>
        <dbReference type="SAM" id="MobiDB-lite"/>
    </source>
</evidence>
<feature type="region of interest" description="Disordered" evidence="1">
    <location>
        <begin position="215"/>
        <end position="243"/>
    </location>
</feature>
<evidence type="ECO:0000259" key="2">
    <source>
        <dbReference type="Pfam" id="PF01609"/>
    </source>
</evidence>
<dbReference type="AlphaFoldDB" id="A0A2V3DNW6"/>
<dbReference type="GO" id="GO:0003677">
    <property type="term" value="F:DNA binding"/>
    <property type="evidence" value="ECO:0007669"/>
    <property type="project" value="InterPro"/>
</dbReference>
<evidence type="ECO:0000259" key="3">
    <source>
        <dbReference type="Pfam" id="PF13808"/>
    </source>
</evidence>
<gene>
    <name evidence="4" type="ORF">CVS29_17980</name>
</gene>
<dbReference type="PANTHER" id="PTHR30298:SF0">
    <property type="entry name" value="PROTEIN YBFL-RELATED"/>
    <property type="match status" value="1"/>
</dbReference>
<dbReference type="InterPro" id="IPR051698">
    <property type="entry name" value="Transposase_11-like"/>
</dbReference>
<dbReference type="GO" id="GO:0004803">
    <property type="term" value="F:transposase activity"/>
    <property type="evidence" value="ECO:0007669"/>
    <property type="project" value="InterPro"/>
</dbReference>
<accession>A0A2V3DNW6</accession>
<dbReference type="InterPro" id="IPR002559">
    <property type="entry name" value="Transposase_11"/>
</dbReference>
<dbReference type="InterPro" id="IPR032806">
    <property type="entry name" value="YbfD_N"/>
</dbReference>
<dbReference type="Pfam" id="PF01609">
    <property type="entry name" value="DDE_Tnp_1"/>
    <property type="match status" value="1"/>
</dbReference>
<dbReference type="Proteomes" id="UP000246303">
    <property type="component" value="Unassembled WGS sequence"/>
</dbReference>
<proteinExistence type="predicted"/>
<evidence type="ECO:0000313" key="4">
    <source>
        <dbReference type="EMBL" id="PXA63894.1"/>
    </source>
</evidence>
<reference evidence="4 5" key="1">
    <citation type="submission" date="2018-05" db="EMBL/GenBank/DDBJ databases">
        <title>Genetic diversity of glacier-inhabiting Cryobacterium bacteria in China and description of Cryobacterium mengkeensis sp. nov. and Arthrobacter glacialis sp. nov.</title>
        <authorList>
            <person name="Liu Q."/>
            <person name="Xin Y.-H."/>
        </authorList>
    </citation>
    <scope>NUCLEOTIDE SEQUENCE [LARGE SCALE GENOMIC DNA]</scope>
    <source>
        <strain evidence="4 5">GP3</strain>
    </source>
</reference>
<comment type="caution">
    <text evidence="4">The sequence shown here is derived from an EMBL/GenBank/DDBJ whole genome shotgun (WGS) entry which is preliminary data.</text>
</comment>
<dbReference type="NCBIfam" id="NF033564">
    <property type="entry name" value="transpos_ISAs1"/>
    <property type="match status" value="1"/>
</dbReference>
<dbReference type="OrthoDB" id="3867913at2"/>
<dbReference type="Pfam" id="PF13808">
    <property type="entry name" value="DDE_Tnp_1_assoc"/>
    <property type="match status" value="1"/>
</dbReference>
<protein>
    <submittedName>
        <fullName evidence="4">ISAs1 family transposase</fullName>
    </submittedName>
</protein>
<organism evidence="4 5">
    <name type="scientific">Arthrobacter psychrochitiniphilus</name>
    <dbReference type="NCBI Taxonomy" id="291045"/>
    <lineage>
        <taxon>Bacteria</taxon>
        <taxon>Bacillati</taxon>
        <taxon>Actinomycetota</taxon>
        <taxon>Actinomycetes</taxon>
        <taxon>Micrococcales</taxon>
        <taxon>Micrococcaceae</taxon>
        <taxon>Arthrobacter</taxon>
    </lineage>
</organism>
<sequence>MSSSHFALFIDEFAPLGAVQVDPGKVLAALCELPDPRKKRGVRHRFPHLLVIMVCSILAGATTLVEMAEWAADTARDQLAILGIGSPHATTLGRVFERLDADMLDRLAGAWAQGATPLVAVAIDGKEVRGAKNGGGTRVHLMAAIDHGTGAVLGQVSVAEKSNEIPYFSTLLDGITDLTGVVVSADALHTQRKHAEYLHGRGSLLCAHGEGKPAWSAQAMRGPAVETSQGREQDRGDRQRPGH</sequence>
<dbReference type="InterPro" id="IPR047647">
    <property type="entry name" value="ISAs1_transpos"/>
</dbReference>
<feature type="compositionally biased region" description="Basic and acidic residues" evidence="1">
    <location>
        <begin position="229"/>
        <end position="243"/>
    </location>
</feature>
<feature type="domain" description="H repeat-associated protein N-terminal" evidence="3">
    <location>
        <begin position="28"/>
        <end position="112"/>
    </location>
</feature>
<dbReference type="RefSeq" id="WP_110107973.1">
    <property type="nucleotide sequence ID" value="NZ_JACBZZ010000001.1"/>
</dbReference>
<keyword evidence="5" id="KW-1185">Reference proteome</keyword>
<dbReference type="EMBL" id="QHLZ01000023">
    <property type="protein sequence ID" value="PXA63894.1"/>
    <property type="molecule type" value="Genomic_DNA"/>
</dbReference>
<feature type="domain" description="Transposase IS4-like" evidence="2">
    <location>
        <begin position="119"/>
        <end position="201"/>
    </location>
</feature>
<dbReference type="PANTHER" id="PTHR30298">
    <property type="entry name" value="H REPEAT-ASSOCIATED PREDICTED TRANSPOSASE"/>
    <property type="match status" value="1"/>
</dbReference>
<name>A0A2V3DNW6_9MICC</name>